<feature type="domain" description="Alginate export" evidence="2">
    <location>
        <begin position="41"/>
        <end position="429"/>
    </location>
</feature>
<organism evidence="3 4">
    <name type="scientific">Glycocaulis abyssi</name>
    <dbReference type="NCBI Taxonomy" id="1433403"/>
    <lineage>
        <taxon>Bacteria</taxon>
        <taxon>Pseudomonadati</taxon>
        <taxon>Pseudomonadota</taxon>
        <taxon>Alphaproteobacteria</taxon>
        <taxon>Maricaulales</taxon>
        <taxon>Maricaulaceae</taxon>
        <taxon>Glycocaulis</taxon>
    </lineage>
</organism>
<sequence length="446" mass="48314">MQTRPGRWLTALAGAFVIAAGQAMALAEDASAPQAQAPDFEVNFSGSVRVRYETVSAPFRAGLEGSDQFLSSQIFLRADARMGQATGVVELIDARGALADDGSIVATSAVNALDIYQAYLDLPLGERVSVRAGRFIMPIGSKRLADASSFSNVPDNFEGVQLHVSPGENWQFLGFVTAPVERRPSDQASLRRNAQGFDRADWDTRFMGAHLTRTGLAENLNAQAYLFVLDRADGTRLYTPGARLWREAAPGRADFEAELIGQTGHAVTGGVREDVRAASTHIAAGYTFDTRWAPRLSVQTAWASGDDVAGDGEWNRFNPLFGGRGSDFGHTGIFGPLSRQNMIITGARLQVREGPVRAHLLVQDVRLASATDQWVRGRLRDETGASGRHVGQVVDARVRWRALPERRLDIEFGAATLLKGRFAREAPGAPDAANPVYGYLAVSTRF</sequence>
<evidence type="ECO:0000313" key="3">
    <source>
        <dbReference type="EMBL" id="MFC4723960.1"/>
    </source>
</evidence>
<feature type="chain" id="PRO_5045849502" evidence="1">
    <location>
        <begin position="26"/>
        <end position="446"/>
    </location>
</feature>
<protein>
    <submittedName>
        <fullName evidence="3">Alginate export family protein</fullName>
    </submittedName>
</protein>
<accession>A0ABV9N8J2</accession>
<dbReference type="EMBL" id="JBHSGQ010000001">
    <property type="protein sequence ID" value="MFC4723960.1"/>
    <property type="molecule type" value="Genomic_DNA"/>
</dbReference>
<dbReference type="InterPro" id="IPR053728">
    <property type="entry name" value="Alginate_Permeability_Chnl"/>
</dbReference>
<dbReference type="Gene3D" id="2.40.160.100">
    <property type="match status" value="1"/>
</dbReference>
<evidence type="ECO:0000313" key="4">
    <source>
        <dbReference type="Proteomes" id="UP001596024"/>
    </source>
</evidence>
<evidence type="ECO:0000256" key="1">
    <source>
        <dbReference type="SAM" id="SignalP"/>
    </source>
</evidence>
<reference evidence="4" key="1">
    <citation type="journal article" date="2019" name="Int. J. Syst. Evol. Microbiol.">
        <title>The Global Catalogue of Microorganisms (GCM) 10K type strain sequencing project: providing services to taxonomists for standard genome sequencing and annotation.</title>
        <authorList>
            <consortium name="The Broad Institute Genomics Platform"/>
            <consortium name="The Broad Institute Genome Sequencing Center for Infectious Disease"/>
            <person name="Wu L."/>
            <person name="Ma J."/>
        </authorList>
    </citation>
    <scope>NUCLEOTIDE SEQUENCE [LARGE SCALE GENOMIC DNA]</scope>
    <source>
        <strain evidence="4">CCUG 62981</strain>
    </source>
</reference>
<keyword evidence="1" id="KW-0732">Signal</keyword>
<proteinExistence type="predicted"/>
<comment type="caution">
    <text evidence="3">The sequence shown here is derived from an EMBL/GenBank/DDBJ whole genome shotgun (WGS) entry which is preliminary data.</text>
</comment>
<dbReference type="InterPro" id="IPR025388">
    <property type="entry name" value="Alginate_export_dom"/>
</dbReference>
<dbReference type="Pfam" id="PF13372">
    <property type="entry name" value="Alginate_exp"/>
    <property type="match status" value="1"/>
</dbReference>
<dbReference type="Proteomes" id="UP001596024">
    <property type="component" value="Unassembled WGS sequence"/>
</dbReference>
<name>A0ABV9N8J2_9PROT</name>
<gene>
    <name evidence="3" type="ORF">ACFPB0_01525</name>
</gene>
<feature type="signal peptide" evidence="1">
    <location>
        <begin position="1"/>
        <end position="25"/>
    </location>
</feature>
<keyword evidence="4" id="KW-1185">Reference proteome</keyword>
<dbReference type="RefSeq" id="WP_371394643.1">
    <property type="nucleotide sequence ID" value="NZ_CP163421.1"/>
</dbReference>
<evidence type="ECO:0000259" key="2">
    <source>
        <dbReference type="Pfam" id="PF13372"/>
    </source>
</evidence>
<dbReference type="SUPFAM" id="SSF56935">
    <property type="entry name" value="Porins"/>
    <property type="match status" value="1"/>
</dbReference>